<dbReference type="InterPro" id="IPR051539">
    <property type="entry name" value="T4SS-coupling_protein"/>
</dbReference>
<dbReference type="InterPro" id="IPR003688">
    <property type="entry name" value="TraG/VirD4"/>
</dbReference>
<feature type="transmembrane region" description="Helical" evidence="7">
    <location>
        <begin position="82"/>
        <end position="102"/>
    </location>
</feature>
<evidence type="ECO:0000256" key="4">
    <source>
        <dbReference type="ARBA" id="ARBA00022692"/>
    </source>
</evidence>
<dbReference type="PANTHER" id="PTHR37937">
    <property type="entry name" value="CONJUGATIVE TRANSFER: DNA TRANSPORT"/>
    <property type="match status" value="1"/>
</dbReference>
<dbReference type="EMBL" id="PCWA01000033">
    <property type="protein sequence ID" value="PIQ89570.1"/>
    <property type="molecule type" value="Genomic_DNA"/>
</dbReference>
<protein>
    <submittedName>
        <fullName evidence="8">Conjugal transfer protein TraG</fullName>
    </submittedName>
</protein>
<gene>
    <name evidence="8" type="ORF">COV72_02345</name>
</gene>
<keyword evidence="5 7" id="KW-1133">Transmembrane helix</keyword>
<dbReference type="AlphaFoldDB" id="A0A2H0LYR7"/>
<dbReference type="CDD" id="cd01127">
    <property type="entry name" value="TrwB_TraG_TraD_VirD4"/>
    <property type="match status" value="2"/>
</dbReference>
<accession>A0A2H0LYR7</accession>
<dbReference type="Gene3D" id="3.40.50.300">
    <property type="entry name" value="P-loop containing nucleotide triphosphate hydrolases"/>
    <property type="match status" value="1"/>
</dbReference>
<evidence type="ECO:0000313" key="8">
    <source>
        <dbReference type="EMBL" id="PIQ89570.1"/>
    </source>
</evidence>
<evidence type="ECO:0000256" key="1">
    <source>
        <dbReference type="ARBA" id="ARBA00004651"/>
    </source>
</evidence>
<evidence type="ECO:0000256" key="5">
    <source>
        <dbReference type="ARBA" id="ARBA00022989"/>
    </source>
</evidence>
<keyword evidence="4 7" id="KW-0812">Transmembrane</keyword>
<evidence type="ECO:0000256" key="6">
    <source>
        <dbReference type="ARBA" id="ARBA00023136"/>
    </source>
</evidence>
<sequence>MALYKLQRKRIGLFVIINALLIMTGVFLGLSFAAQYTAHQFNYHTSLGEPLFFRIYNPFLFLKWHWTLKGYSNYETIFNTGYFILLMTILADCGCVWGISFISRTKENQTDVHGSAHWATEKEIADAGLLDNNDGLYLGAVRYKKKTKYLRLPKLKNILLFAPSQSGKGVSIVVPNLLSWPHSVLVYDPKGENWTKTAGWRKEKLGSTTIKLDFTSDDGSAACFNPLWEVRVGSKEVRDVQNIAGMIVNPDGKGLADHWVKSSYNFLVGLIIHIIYSGRDKSLRGVIDFITDPDRTIEETLEEMLHAEHDLEFKNNWINTLSGEPAQTHPTVSSVAREMLNKAPEERSGIVSTTLSYLALFRDPIIAKNTTSSDFQITDLVNYRKPVSLYIVVPESDRDRLRPLIRMILKLISSRLLEKMEFDETGRAKFNNRLLIVLDEFARLRHLEFIEEDMAISLGYGINFLIIIQDISQIYKAYSKEESITGNCHVRIAYAPNKLETARELSAMSGVATVIKYAKNFSGGLMNISFKNVSQGVHEVQRPLATPDEILRLSSADSLVFVGNLPPIYGKRILYYEDKTFFERSQIKAPLTSERIEFIPSIAKLTVPSLPEKEGQKVITEFTIKEIEESSDSRDALDI</sequence>
<reference evidence="8 9" key="1">
    <citation type="submission" date="2017-09" db="EMBL/GenBank/DDBJ databases">
        <title>Depth-based differentiation of microbial function through sediment-hosted aquifers and enrichment of novel symbionts in the deep terrestrial subsurface.</title>
        <authorList>
            <person name="Probst A.J."/>
            <person name="Ladd B."/>
            <person name="Jarett J.K."/>
            <person name="Geller-Mcgrath D.E."/>
            <person name="Sieber C.M."/>
            <person name="Emerson J.B."/>
            <person name="Anantharaman K."/>
            <person name="Thomas B.C."/>
            <person name="Malmstrom R."/>
            <person name="Stieglmeier M."/>
            <person name="Klingl A."/>
            <person name="Woyke T."/>
            <person name="Ryan C.M."/>
            <person name="Banfield J.F."/>
        </authorList>
    </citation>
    <scope>NUCLEOTIDE SEQUENCE [LARGE SCALE GENOMIC DNA]</scope>
    <source>
        <strain evidence="8">CG11_big_fil_rev_8_21_14_0_20_42_13</strain>
    </source>
</reference>
<comment type="caution">
    <text evidence="8">The sequence shown here is derived from an EMBL/GenBank/DDBJ whole genome shotgun (WGS) entry which is preliminary data.</text>
</comment>
<evidence type="ECO:0000256" key="3">
    <source>
        <dbReference type="ARBA" id="ARBA00022475"/>
    </source>
</evidence>
<proteinExistence type="inferred from homology"/>
<evidence type="ECO:0000256" key="2">
    <source>
        <dbReference type="ARBA" id="ARBA00008806"/>
    </source>
</evidence>
<keyword evidence="6 7" id="KW-0472">Membrane</keyword>
<organism evidence="8 9">
    <name type="scientific">Candidatus Ghiorseimicrobium undicola</name>
    <dbReference type="NCBI Taxonomy" id="1974746"/>
    <lineage>
        <taxon>Bacteria</taxon>
        <taxon>Pseudomonadati</taxon>
        <taxon>Candidatus Omnitrophota</taxon>
        <taxon>Candidatus Ghiorseimicrobium</taxon>
    </lineage>
</organism>
<name>A0A2H0LYR7_9BACT</name>
<dbReference type="InterPro" id="IPR027417">
    <property type="entry name" value="P-loop_NTPase"/>
</dbReference>
<feature type="transmembrane region" description="Helical" evidence="7">
    <location>
        <begin position="12"/>
        <end position="34"/>
    </location>
</feature>
<comment type="similarity">
    <text evidence="2">Belongs to the VirD4/TraG family.</text>
</comment>
<evidence type="ECO:0000256" key="7">
    <source>
        <dbReference type="SAM" id="Phobius"/>
    </source>
</evidence>
<dbReference type="SUPFAM" id="SSF52540">
    <property type="entry name" value="P-loop containing nucleoside triphosphate hydrolases"/>
    <property type="match status" value="1"/>
</dbReference>
<dbReference type="PANTHER" id="PTHR37937:SF1">
    <property type="entry name" value="CONJUGATIVE TRANSFER: DNA TRANSPORT"/>
    <property type="match status" value="1"/>
</dbReference>
<dbReference type="GO" id="GO:0005886">
    <property type="term" value="C:plasma membrane"/>
    <property type="evidence" value="ECO:0007669"/>
    <property type="project" value="UniProtKB-SubCell"/>
</dbReference>
<dbReference type="Pfam" id="PF02534">
    <property type="entry name" value="T4SS-DNA_transf"/>
    <property type="match status" value="1"/>
</dbReference>
<comment type="subcellular location">
    <subcellularLocation>
        <location evidence="1">Cell membrane</location>
        <topology evidence="1">Multi-pass membrane protein</topology>
    </subcellularLocation>
</comment>
<keyword evidence="3" id="KW-1003">Cell membrane</keyword>
<dbReference type="Proteomes" id="UP000229641">
    <property type="component" value="Unassembled WGS sequence"/>
</dbReference>
<evidence type="ECO:0000313" key="9">
    <source>
        <dbReference type="Proteomes" id="UP000229641"/>
    </source>
</evidence>